<dbReference type="PANTHER" id="PTHR33371:SF4">
    <property type="entry name" value="INTERMEMBRANE PHOSPHOLIPID TRANSPORT SYSTEM BINDING PROTEIN MLAD"/>
    <property type="match status" value="1"/>
</dbReference>
<protein>
    <submittedName>
        <fullName evidence="4">MCE family protein</fullName>
    </submittedName>
</protein>
<accession>A0AAP2GRW9</accession>
<evidence type="ECO:0000256" key="1">
    <source>
        <dbReference type="SAM" id="Coils"/>
    </source>
</evidence>
<evidence type="ECO:0000313" key="4">
    <source>
        <dbReference type="EMBL" id="MBT1700072.1"/>
    </source>
</evidence>
<keyword evidence="2" id="KW-1133">Transmembrane helix</keyword>
<dbReference type="PANTHER" id="PTHR33371">
    <property type="entry name" value="INTERMEMBRANE PHOSPHOLIPID TRANSPORT SYSTEM BINDING PROTEIN MLAD-RELATED"/>
    <property type="match status" value="1"/>
</dbReference>
<feature type="transmembrane region" description="Helical" evidence="2">
    <location>
        <begin position="12"/>
        <end position="31"/>
    </location>
</feature>
<dbReference type="InterPro" id="IPR003399">
    <property type="entry name" value="Mce/MlaD"/>
</dbReference>
<feature type="coiled-coil region" evidence="1">
    <location>
        <begin position="279"/>
        <end position="306"/>
    </location>
</feature>
<feature type="domain" description="Mce/MlaD" evidence="3">
    <location>
        <begin position="40"/>
        <end position="118"/>
    </location>
</feature>
<gene>
    <name evidence="4" type="ORF">KK083_24505</name>
</gene>
<keyword evidence="5" id="KW-1185">Reference proteome</keyword>
<dbReference type="RefSeq" id="WP_254168412.1">
    <property type="nucleotide sequence ID" value="NZ_JAHESF010000034.1"/>
</dbReference>
<evidence type="ECO:0000259" key="3">
    <source>
        <dbReference type="Pfam" id="PF02470"/>
    </source>
</evidence>
<dbReference type="AlphaFoldDB" id="A0AAP2GRW9"/>
<evidence type="ECO:0000313" key="5">
    <source>
        <dbReference type="Proteomes" id="UP001319200"/>
    </source>
</evidence>
<reference evidence="4 5" key="1">
    <citation type="submission" date="2021-05" db="EMBL/GenBank/DDBJ databases">
        <title>A Polyphasic approach of four new species of the genus Ohtaekwangia: Ohtaekwangia histidinii sp. nov., Ohtaekwangia cretensis sp. nov., Ohtaekwangia indiensis sp. nov., Ohtaekwangia reichenbachii sp. nov. from diverse environment.</title>
        <authorList>
            <person name="Octaviana S."/>
        </authorList>
    </citation>
    <scope>NUCLEOTIDE SEQUENCE [LARGE SCALE GENOMIC DNA]</scope>
    <source>
        <strain evidence="4 5">PWU4</strain>
    </source>
</reference>
<proteinExistence type="predicted"/>
<dbReference type="Proteomes" id="UP001319200">
    <property type="component" value="Unassembled WGS sequence"/>
</dbReference>
<organism evidence="4 5">
    <name type="scientific">Chryseosolibacter histidini</name>
    <dbReference type="NCBI Taxonomy" id="2782349"/>
    <lineage>
        <taxon>Bacteria</taxon>
        <taxon>Pseudomonadati</taxon>
        <taxon>Bacteroidota</taxon>
        <taxon>Cytophagia</taxon>
        <taxon>Cytophagales</taxon>
        <taxon>Chryseotaleaceae</taxon>
        <taxon>Chryseosolibacter</taxon>
    </lineage>
</organism>
<sequence length="330" mass="35823">METKEVAQQIKLGAFVLVGLGLFLAAVFLIGSENNVFSRTFTIFAEFKNVEGLKEGDNVWLSGVKVGTVSDVRIASQGRVIVKMTLKDRQSEFIRKDAAASIGSDGLVGNKIVVLRPGMSSRPVDPDDTISTSSPADTQELINIAKDVGENTRSLTADLSMIAKRINEGQGVAGELLNDGALAQELRQAVKYLTTTSNNTALASAELHKLFYDLRHGDGLLPVLISDTAYSQTFKNAINNVEQMSASAATVSGNLQRLSTKLNDNDNAIGALLTDEALANKLKNTISNTEQASQKLDENMKAMQHNFLFRGYFKKEEKRAKKEAASSKQY</sequence>
<dbReference type="EMBL" id="JAHESF010000034">
    <property type="protein sequence ID" value="MBT1700072.1"/>
    <property type="molecule type" value="Genomic_DNA"/>
</dbReference>
<keyword evidence="2" id="KW-0472">Membrane</keyword>
<keyword evidence="2" id="KW-0812">Transmembrane</keyword>
<evidence type="ECO:0000256" key="2">
    <source>
        <dbReference type="SAM" id="Phobius"/>
    </source>
</evidence>
<comment type="caution">
    <text evidence="4">The sequence shown here is derived from an EMBL/GenBank/DDBJ whole genome shotgun (WGS) entry which is preliminary data.</text>
</comment>
<name>A0AAP2GRW9_9BACT</name>
<dbReference type="InterPro" id="IPR052336">
    <property type="entry name" value="MlaD_Phospholipid_Transporter"/>
</dbReference>
<dbReference type="Pfam" id="PF02470">
    <property type="entry name" value="MlaD"/>
    <property type="match status" value="1"/>
</dbReference>
<keyword evidence="1" id="KW-0175">Coiled coil</keyword>